<dbReference type="Gene3D" id="1.20.120.450">
    <property type="entry name" value="dinb family like domain"/>
    <property type="match status" value="1"/>
</dbReference>
<dbReference type="Proteomes" id="UP001597545">
    <property type="component" value="Unassembled WGS sequence"/>
</dbReference>
<organism evidence="3 4">
    <name type="scientific">Sphingobacterium suaedae</name>
    <dbReference type="NCBI Taxonomy" id="1686402"/>
    <lineage>
        <taxon>Bacteria</taxon>
        <taxon>Pseudomonadati</taxon>
        <taxon>Bacteroidota</taxon>
        <taxon>Sphingobacteriia</taxon>
        <taxon>Sphingobacteriales</taxon>
        <taxon>Sphingobacteriaceae</taxon>
        <taxon>Sphingobacterium</taxon>
    </lineage>
</organism>
<comment type="similarity">
    <text evidence="1">Belongs to the DinB family.</text>
</comment>
<dbReference type="InterPro" id="IPR034660">
    <property type="entry name" value="DinB/YfiT-like"/>
</dbReference>
<comment type="caution">
    <text evidence="3">The sequence shown here is derived from an EMBL/GenBank/DDBJ whole genome shotgun (WGS) entry which is preliminary data.</text>
</comment>
<protein>
    <submittedName>
        <fullName evidence="3">DinB family protein</fullName>
    </submittedName>
</protein>
<evidence type="ECO:0000256" key="2">
    <source>
        <dbReference type="ARBA" id="ARBA00022723"/>
    </source>
</evidence>
<accession>A0ABW5KFM8</accession>
<keyword evidence="4" id="KW-1185">Reference proteome</keyword>
<evidence type="ECO:0000256" key="1">
    <source>
        <dbReference type="ARBA" id="ARBA00008635"/>
    </source>
</evidence>
<gene>
    <name evidence="3" type="ORF">ACFSR5_08270</name>
</gene>
<dbReference type="EMBL" id="JBHULR010000003">
    <property type="protein sequence ID" value="MFD2547636.1"/>
    <property type="molecule type" value="Genomic_DNA"/>
</dbReference>
<keyword evidence="2" id="KW-0479">Metal-binding</keyword>
<evidence type="ECO:0000313" key="4">
    <source>
        <dbReference type="Proteomes" id="UP001597545"/>
    </source>
</evidence>
<dbReference type="SUPFAM" id="SSF109854">
    <property type="entry name" value="DinB/YfiT-like putative metalloenzymes"/>
    <property type="match status" value="1"/>
</dbReference>
<sequence>MQNTMSGSLHHLWLYTDWANTLLLETLRGYSDAVPSICLRLLSHIMNAQVIWLSRINGVPSPVSVWTEHDLTTCEHYHRTASEELGQIVKAYVPEQNQLIDYKDSKNVAYQNSLQDILLHIFNHGSYHRAQIAMEMRRNGLEPINTDYLIFARNRERSV</sequence>
<dbReference type="PANTHER" id="PTHR37302:SF3">
    <property type="entry name" value="DAMAGE-INDUCIBLE PROTEIN DINB"/>
    <property type="match status" value="1"/>
</dbReference>
<proteinExistence type="inferred from homology"/>
<dbReference type="PANTHER" id="PTHR37302">
    <property type="entry name" value="SLR1116 PROTEIN"/>
    <property type="match status" value="1"/>
</dbReference>
<evidence type="ECO:0000313" key="3">
    <source>
        <dbReference type="EMBL" id="MFD2547636.1"/>
    </source>
</evidence>
<name>A0ABW5KFM8_9SPHI</name>
<dbReference type="Pfam" id="PF05163">
    <property type="entry name" value="DinB"/>
    <property type="match status" value="1"/>
</dbReference>
<dbReference type="InterPro" id="IPR007837">
    <property type="entry name" value="DinB"/>
</dbReference>
<dbReference type="RefSeq" id="WP_380902583.1">
    <property type="nucleotide sequence ID" value="NZ_JBHUEG010000007.1"/>
</dbReference>
<reference evidence="4" key="1">
    <citation type="journal article" date="2019" name="Int. J. Syst. Evol. Microbiol.">
        <title>The Global Catalogue of Microorganisms (GCM) 10K type strain sequencing project: providing services to taxonomists for standard genome sequencing and annotation.</title>
        <authorList>
            <consortium name="The Broad Institute Genomics Platform"/>
            <consortium name="The Broad Institute Genome Sequencing Center for Infectious Disease"/>
            <person name="Wu L."/>
            <person name="Ma J."/>
        </authorList>
    </citation>
    <scope>NUCLEOTIDE SEQUENCE [LARGE SCALE GENOMIC DNA]</scope>
    <source>
        <strain evidence="4">KCTC 42662</strain>
    </source>
</reference>